<dbReference type="EMBL" id="SSMC01000002">
    <property type="protein sequence ID" value="THD67409.1"/>
    <property type="molecule type" value="Genomic_DNA"/>
</dbReference>
<keyword evidence="2" id="KW-1185">Reference proteome</keyword>
<dbReference type="SUPFAM" id="SSF49464">
    <property type="entry name" value="Carboxypeptidase regulatory domain-like"/>
    <property type="match status" value="1"/>
</dbReference>
<reference evidence="1 2" key="1">
    <citation type="submission" date="2019-04" db="EMBL/GenBank/DDBJ databases">
        <title>Draft genome sequence of Robertkochia marina CC-AMO-30D.</title>
        <authorList>
            <person name="Hameed A."/>
            <person name="Lin S.-Y."/>
            <person name="Shahina M."/>
            <person name="Lai W.-A."/>
            <person name="Young C.-C."/>
        </authorList>
    </citation>
    <scope>NUCLEOTIDE SEQUENCE [LARGE SCALE GENOMIC DNA]</scope>
    <source>
        <strain evidence="1 2">CC-AMO-30D</strain>
    </source>
</reference>
<dbReference type="AlphaFoldDB" id="A0A4S3M1I8"/>
<name>A0A4S3M1I8_9FLAO</name>
<evidence type="ECO:0000313" key="1">
    <source>
        <dbReference type="EMBL" id="THD67409.1"/>
    </source>
</evidence>
<dbReference type="Proteomes" id="UP000305939">
    <property type="component" value="Unassembled WGS sequence"/>
</dbReference>
<sequence>MCSIYQKNLTKYNLILAFLLIPILSWSQHQISGVVISKNENTPIPGVIILEKGTKNGTQTDLEGHFKFEVSDPYVTLVFSYVGMLSKEYKLEGENNITVKTKWDCNKDFFDANQISIYGQSGLINNPIGGKIELSSPYIFFGGVLEVSYSYQTNTKENIFQEGSLEFKHPISTCDFDFDFRANYREFEYDRKLNSKSYSFETDLNLSRISFIAGYSHLDFNDLDTGKKNNSSGFLIGLSTNIGRPLYPEVVGKISIYNNNIEYFGKIQGAYKRFLIFLKYYKLSSFNELSLGIGYNLNY</sequence>
<protein>
    <recommendedName>
        <fullName evidence="3">Carboxypeptidase-like regulatory domain-containing protein</fullName>
    </recommendedName>
</protein>
<dbReference type="Pfam" id="PF13715">
    <property type="entry name" value="CarbopepD_reg_2"/>
    <property type="match status" value="1"/>
</dbReference>
<evidence type="ECO:0008006" key="3">
    <source>
        <dbReference type="Google" id="ProtNLM"/>
    </source>
</evidence>
<dbReference type="Gene3D" id="2.60.40.1120">
    <property type="entry name" value="Carboxypeptidase-like, regulatory domain"/>
    <property type="match status" value="1"/>
</dbReference>
<organism evidence="1 2">
    <name type="scientific">Robertkochia marina</name>
    <dbReference type="NCBI Taxonomy" id="1227945"/>
    <lineage>
        <taxon>Bacteria</taxon>
        <taxon>Pseudomonadati</taxon>
        <taxon>Bacteroidota</taxon>
        <taxon>Flavobacteriia</taxon>
        <taxon>Flavobacteriales</taxon>
        <taxon>Flavobacteriaceae</taxon>
        <taxon>Robertkochia</taxon>
    </lineage>
</organism>
<evidence type="ECO:0000313" key="2">
    <source>
        <dbReference type="Proteomes" id="UP000305939"/>
    </source>
</evidence>
<accession>A0A4S3M1I8</accession>
<comment type="caution">
    <text evidence="1">The sequence shown here is derived from an EMBL/GenBank/DDBJ whole genome shotgun (WGS) entry which is preliminary data.</text>
</comment>
<dbReference type="InterPro" id="IPR008969">
    <property type="entry name" value="CarboxyPept-like_regulatory"/>
</dbReference>
<gene>
    <name evidence="1" type="ORF">E7Z59_07035</name>
</gene>
<proteinExistence type="predicted"/>